<protein>
    <submittedName>
        <fullName evidence="2">Uncharacterized protein</fullName>
    </submittedName>
</protein>
<dbReference type="InterPro" id="IPR036691">
    <property type="entry name" value="Endo/exonu/phosph_ase_sf"/>
</dbReference>
<dbReference type="AlphaFoldDB" id="A0A9J5XF23"/>
<gene>
    <name evidence="2" type="ORF">H5410_046224</name>
</gene>
<dbReference type="EMBL" id="JACXVP010000009">
    <property type="protein sequence ID" value="KAG5585790.1"/>
    <property type="molecule type" value="Genomic_DNA"/>
</dbReference>
<feature type="non-terminal residue" evidence="2">
    <location>
        <position position="1"/>
    </location>
</feature>
<evidence type="ECO:0000313" key="3">
    <source>
        <dbReference type="Proteomes" id="UP000824120"/>
    </source>
</evidence>
<feature type="compositionally biased region" description="Basic and acidic residues" evidence="1">
    <location>
        <begin position="38"/>
        <end position="51"/>
    </location>
</feature>
<comment type="caution">
    <text evidence="2">The sequence shown here is derived from an EMBL/GenBank/DDBJ whole genome shotgun (WGS) entry which is preliminary data.</text>
</comment>
<feature type="non-terminal residue" evidence="2">
    <location>
        <position position="252"/>
    </location>
</feature>
<accession>A0A9J5XF23</accession>
<keyword evidence="3" id="KW-1185">Reference proteome</keyword>
<name>A0A9J5XF23_SOLCO</name>
<dbReference type="OrthoDB" id="1113909at2759"/>
<sequence>HCKASFFSEHTIASGNHKPHICVVVPPGNTDPNGQQGETRKEMEKESATDMLRKSNEELELLLAFFGEQTTQAVILENLILKEFTKLSSESMVVYWLKIISKLSLNLRSEKGSTLPTFALKNVRGANTASFRRHCEAMVKMHKPVMLLLLETRMGEHKRLTELQKCLDHCNMVDLGYRGRKYSLTNKRYKNKTHFILERLDRCVANTSWIIRYPNDIVNHLSRTKFDHYPLQVRLENPQGTIQNKPFRMEPM</sequence>
<dbReference type="PANTHER" id="PTHR33710">
    <property type="entry name" value="BNAC02G09200D PROTEIN"/>
    <property type="match status" value="1"/>
</dbReference>
<evidence type="ECO:0000313" key="2">
    <source>
        <dbReference type="EMBL" id="KAG5585790.1"/>
    </source>
</evidence>
<organism evidence="2 3">
    <name type="scientific">Solanum commersonii</name>
    <name type="common">Commerson's wild potato</name>
    <name type="synonym">Commerson's nightshade</name>
    <dbReference type="NCBI Taxonomy" id="4109"/>
    <lineage>
        <taxon>Eukaryota</taxon>
        <taxon>Viridiplantae</taxon>
        <taxon>Streptophyta</taxon>
        <taxon>Embryophyta</taxon>
        <taxon>Tracheophyta</taxon>
        <taxon>Spermatophyta</taxon>
        <taxon>Magnoliopsida</taxon>
        <taxon>eudicotyledons</taxon>
        <taxon>Gunneridae</taxon>
        <taxon>Pentapetalae</taxon>
        <taxon>asterids</taxon>
        <taxon>lamiids</taxon>
        <taxon>Solanales</taxon>
        <taxon>Solanaceae</taxon>
        <taxon>Solanoideae</taxon>
        <taxon>Solaneae</taxon>
        <taxon>Solanum</taxon>
    </lineage>
</organism>
<evidence type="ECO:0000256" key="1">
    <source>
        <dbReference type="SAM" id="MobiDB-lite"/>
    </source>
</evidence>
<proteinExistence type="predicted"/>
<feature type="region of interest" description="Disordered" evidence="1">
    <location>
        <begin position="26"/>
        <end position="51"/>
    </location>
</feature>
<dbReference type="SUPFAM" id="SSF56219">
    <property type="entry name" value="DNase I-like"/>
    <property type="match status" value="1"/>
</dbReference>
<dbReference type="PANTHER" id="PTHR33710:SF67">
    <property type="entry name" value="RETROTRANSPOSON PROTEIN, UNCLASSIFIED"/>
    <property type="match status" value="1"/>
</dbReference>
<dbReference type="Proteomes" id="UP000824120">
    <property type="component" value="Chromosome 9"/>
</dbReference>
<reference evidence="2 3" key="1">
    <citation type="submission" date="2020-09" db="EMBL/GenBank/DDBJ databases">
        <title>De no assembly of potato wild relative species, Solanum commersonii.</title>
        <authorList>
            <person name="Cho K."/>
        </authorList>
    </citation>
    <scope>NUCLEOTIDE SEQUENCE [LARGE SCALE GENOMIC DNA]</scope>
    <source>
        <strain evidence="2">LZ3.2</strain>
        <tissue evidence="2">Leaf</tissue>
    </source>
</reference>